<keyword evidence="2" id="KW-1003">Cell membrane</keyword>
<sequence length="522" mass="59866">MRVLQKIRKWIQKEMKSIGRTELISLIIILGGGAFLRLYNIRGYMTFLGDEGRDVLIVRRFLVDFDIPFIGPTASVGGFFLGPIYYYFMAPFLALFRLDPVGPAVMVALFGVATIYLLYRFGKELYSPFVGIIASLFYAISPLVIAQSRSSWNPNVVPFFSLLYIYALYKAVHTQKKIWFLVAGSCVGIGIQLHYLFLFLIPVGVLYLVLYTRPVREKISHYLFGVCGFLLFILPFLGFEVKNGFPNLRTIMRYLASGEGVSYGQNGFQIIENVLFRLFSRLVFYFPPAEQIEASTKTIYGPWSMIISLSIIFSIGLLLYRVYRKCSKQDVLLLLWLLFGAGLFSLYQRAIYDYYLVIVFPLPFLLLAQMLHHMVKTKFLIPVAALMIGWLVWLNLTGIPFRNEPNRQLEQVKNISLRAFEAAEGKPFNFALITSSNSDHAYRYFFEMWGSPPLTIENPEVDPERKTVTDQLIVLCETPSCQPLGHPLWEIAGFGQAEIAGRWEQGHVVIYRLVHYEDEMLQ</sequence>
<keyword evidence="3" id="KW-0328">Glycosyltransferase</keyword>
<feature type="transmembrane region" description="Helical" evidence="8">
    <location>
        <begin position="379"/>
        <end position="401"/>
    </location>
</feature>
<keyword evidence="7 8" id="KW-0472">Membrane</keyword>
<evidence type="ECO:0000256" key="7">
    <source>
        <dbReference type="ARBA" id="ARBA00023136"/>
    </source>
</evidence>
<dbReference type="Proteomes" id="UP000034961">
    <property type="component" value="Unassembled WGS sequence"/>
</dbReference>
<dbReference type="EMBL" id="LCAN01000006">
    <property type="protein sequence ID" value="KKR94469.1"/>
    <property type="molecule type" value="Genomic_DNA"/>
</dbReference>
<feature type="transmembrane region" description="Helical" evidence="8">
    <location>
        <begin position="152"/>
        <end position="172"/>
    </location>
</feature>
<feature type="transmembrane region" description="Helical" evidence="8">
    <location>
        <begin position="125"/>
        <end position="145"/>
    </location>
</feature>
<evidence type="ECO:0000256" key="8">
    <source>
        <dbReference type="SAM" id="Phobius"/>
    </source>
</evidence>
<dbReference type="PANTHER" id="PTHR33908:SF11">
    <property type="entry name" value="MEMBRANE PROTEIN"/>
    <property type="match status" value="1"/>
</dbReference>
<feature type="transmembrane region" description="Helical" evidence="8">
    <location>
        <begin position="69"/>
        <end position="88"/>
    </location>
</feature>
<dbReference type="InterPro" id="IPR038731">
    <property type="entry name" value="RgtA/B/C-like"/>
</dbReference>
<dbReference type="GO" id="GO:0005886">
    <property type="term" value="C:plasma membrane"/>
    <property type="evidence" value="ECO:0007669"/>
    <property type="project" value="UniProtKB-SubCell"/>
</dbReference>
<accession>A0A0G0V0J3</accession>
<dbReference type="GO" id="GO:0009103">
    <property type="term" value="P:lipopolysaccharide biosynthetic process"/>
    <property type="evidence" value="ECO:0007669"/>
    <property type="project" value="UniProtKB-ARBA"/>
</dbReference>
<protein>
    <recommendedName>
        <fullName evidence="9">Glycosyltransferase RgtA/B/C/D-like domain-containing protein</fullName>
    </recommendedName>
</protein>
<evidence type="ECO:0000256" key="3">
    <source>
        <dbReference type="ARBA" id="ARBA00022676"/>
    </source>
</evidence>
<feature type="transmembrane region" description="Helical" evidence="8">
    <location>
        <begin position="100"/>
        <end position="119"/>
    </location>
</feature>
<dbReference type="Pfam" id="PF13231">
    <property type="entry name" value="PMT_2"/>
    <property type="match status" value="1"/>
</dbReference>
<feature type="domain" description="Glycosyltransferase RgtA/B/C/D-like" evidence="9">
    <location>
        <begin position="83"/>
        <end position="237"/>
    </location>
</feature>
<feature type="transmembrane region" description="Helical" evidence="8">
    <location>
        <begin position="354"/>
        <end position="372"/>
    </location>
</feature>
<comment type="subcellular location">
    <subcellularLocation>
        <location evidence="1">Cell membrane</location>
        <topology evidence="1">Multi-pass membrane protein</topology>
    </subcellularLocation>
</comment>
<feature type="transmembrane region" description="Helical" evidence="8">
    <location>
        <begin position="222"/>
        <end position="239"/>
    </location>
</feature>
<feature type="transmembrane region" description="Helical" evidence="8">
    <location>
        <begin position="331"/>
        <end position="348"/>
    </location>
</feature>
<evidence type="ECO:0000313" key="10">
    <source>
        <dbReference type="EMBL" id="KKR94469.1"/>
    </source>
</evidence>
<keyword evidence="6 8" id="KW-1133">Transmembrane helix</keyword>
<reference evidence="10 11" key="1">
    <citation type="journal article" date="2015" name="Nature">
        <title>rRNA introns, odd ribosomes, and small enigmatic genomes across a large radiation of phyla.</title>
        <authorList>
            <person name="Brown C.T."/>
            <person name="Hug L.A."/>
            <person name="Thomas B.C."/>
            <person name="Sharon I."/>
            <person name="Castelle C.J."/>
            <person name="Singh A."/>
            <person name="Wilkins M.J."/>
            <person name="Williams K.H."/>
            <person name="Banfield J.F."/>
        </authorList>
    </citation>
    <scope>NUCLEOTIDE SEQUENCE [LARGE SCALE GENOMIC DNA]</scope>
</reference>
<feature type="transmembrane region" description="Helical" evidence="8">
    <location>
        <begin position="178"/>
        <end position="210"/>
    </location>
</feature>
<feature type="transmembrane region" description="Helical" evidence="8">
    <location>
        <begin position="21"/>
        <end position="39"/>
    </location>
</feature>
<evidence type="ECO:0000256" key="2">
    <source>
        <dbReference type="ARBA" id="ARBA00022475"/>
    </source>
</evidence>
<evidence type="ECO:0000256" key="1">
    <source>
        <dbReference type="ARBA" id="ARBA00004651"/>
    </source>
</evidence>
<organism evidence="10 11">
    <name type="scientific">Candidatus Roizmanbacteria bacterium GW2011_GWA1_41_13</name>
    <dbReference type="NCBI Taxonomy" id="1618474"/>
    <lineage>
        <taxon>Bacteria</taxon>
        <taxon>Candidatus Roizmaniibacteriota</taxon>
    </lineage>
</organism>
<proteinExistence type="predicted"/>
<evidence type="ECO:0000256" key="5">
    <source>
        <dbReference type="ARBA" id="ARBA00022692"/>
    </source>
</evidence>
<name>A0A0G0V0J3_9BACT</name>
<dbReference type="InterPro" id="IPR050297">
    <property type="entry name" value="LipidA_mod_glycosyltrf_83"/>
</dbReference>
<comment type="caution">
    <text evidence="10">The sequence shown here is derived from an EMBL/GenBank/DDBJ whole genome shotgun (WGS) entry which is preliminary data.</text>
</comment>
<keyword evidence="4" id="KW-0808">Transferase</keyword>
<evidence type="ECO:0000313" key="11">
    <source>
        <dbReference type="Proteomes" id="UP000034961"/>
    </source>
</evidence>
<dbReference type="GO" id="GO:0016763">
    <property type="term" value="F:pentosyltransferase activity"/>
    <property type="evidence" value="ECO:0007669"/>
    <property type="project" value="TreeGrafter"/>
</dbReference>
<evidence type="ECO:0000256" key="6">
    <source>
        <dbReference type="ARBA" id="ARBA00022989"/>
    </source>
</evidence>
<dbReference type="PANTHER" id="PTHR33908">
    <property type="entry name" value="MANNOSYLTRANSFERASE YKCB-RELATED"/>
    <property type="match status" value="1"/>
</dbReference>
<gene>
    <name evidence="10" type="ORF">UU41_C0006G0015</name>
</gene>
<keyword evidence="5 8" id="KW-0812">Transmembrane</keyword>
<evidence type="ECO:0000256" key="4">
    <source>
        <dbReference type="ARBA" id="ARBA00022679"/>
    </source>
</evidence>
<feature type="transmembrane region" description="Helical" evidence="8">
    <location>
        <begin position="300"/>
        <end position="319"/>
    </location>
</feature>
<evidence type="ECO:0000259" key="9">
    <source>
        <dbReference type="Pfam" id="PF13231"/>
    </source>
</evidence>
<dbReference type="AlphaFoldDB" id="A0A0G0V0J3"/>